<proteinExistence type="predicted"/>
<keyword evidence="2" id="KW-1185">Reference proteome</keyword>
<protein>
    <submittedName>
        <fullName evidence="1">Uncharacterized protein</fullName>
    </submittedName>
</protein>
<dbReference type="EMBL" id="CM046389">
    <property type="protein sequence ID" value="KAI8566155.1"/>
    <property type="molecule type" value="Genomic_DNA"/>
</dbReference>
<dbReference type="Proteomes" id="UP001062846">
    <property type="component" value="Chromosome 2"/>
</dbReference>
<name>A0ACC0PKV3_RHOML</name>
<reference evidence="1" key="1">
    <citation type="submission" date="2022-02" db="EMBL/GenBank/DDBJ databases">
        <title>Plant Genome Project.</title>
        <authorList>
            <person name="Zhang R.-G."/>
        </authorList>
    </citation>
    <scope>NUCLEOTIDE SEQUENCE</scope>
    <source>
        <strain evidence="1">AT1</strain>
    </source>
</reference>
<sequence length="129" mass="14254">MASGFCSLQLQMFSNLDHLTVKIEITLFMLGVSLNCSFQQSDLLHIPKGHIAPLIIAMYVNVWFSNRSTAFQVSCSYQFRGYGNGFPFGANPDGLVNTAEAFEFSIQFMISLSNVVDHVDCATAFGKLL</sequence>
<gene>
    <name evidence="1" type="ORF">RHMOL_Rhmol02G0017700</name>
</gene>
<comment type="caution">
    <text evidence="1">The sequence shown here is derived from an EMBL/GenBank/DDBJ whole genome shotgun (WGS) entry which is preliminary data.</text>
</comment>
<accession>A0ACC0PKV3</accession>
<evidence type="ECO:0000313" key="1">
    <source>
        <dbReference type="EMBL" id="KAI8566155.1"/>
    </source>
</evidence>
<evidence type="ECO:0000313" key="2">
    <source>
        <dbReference type="Proteomes" id="UP001062846"/>
    </source>
</evidence>
<organism evidence="1 2">
    <name type="scientific">Rhododendron molle</name>
    <name type="common">Chinese azalea</name>
    <name type="synonym">Azalea mollis</name>
    <dbReference type="NCBI Taxonomy" id="49168"/>
    <lineage>
        <taxon>Eukaryota</taxon>
        <taxon>Viridiplantae</taxon>
        <taxon>Streptophyta</taxon>
        <taxon>Embryophyta</taxon>
        <taxon>Tracheophyta</taxon>
        <taxon>Spermatophyta</taxon>
        <taxon>Magnoliopsida</taxon>
        <taxon>eudicotyledons</taxon>
        <taxon>Gunneridae</taxon>
        <taxon>Pentapetalae</taxon>
        <taxon>asterids</taxon>
        <taxon>Ericales</taxon>
        <taxon>Ericaceae</taxon>
        <taxon>Ericoideae</taxon>
        <taxon>Rhodoreae</taxon>
        <taxon>Rhododendron</taxon>
    </lineage>
</organism>